<dbReference type="Proteomes" id="UP000886523">
    <property type="component" value="Unassembled WGS sequence"/>
</dbReference>
<reference evidence="1" key="1">
    <citation type="journal article" date="2020" name="Nat. Commun.">
        <title>Large-scale genome sequencing of mycorrhizal fungi provides insights into the early evolution of symbiotic traits.</title>
        <authorList>
            <person name="Miyauchi S."/>
            <person name="Kiss E."/>
            <person name="Kuo A."/>
            <person name="Drula E."/>
            <person name="Kohler A."/>
            <person name="Sanchez-Garcia M."/>
            <person name="Morin E."/>
            <person name="Andreopoulos B."/>
            <person name="Barry K.W."/>
            <person name="Bonito G."/>
            <person name="Buee M."/>
            <person name="Carver A."/>
            <person name="Chen C."/>
            <person name="Cichocki N."/>
            <person name="Clum A."/>
            <person name="Culley D."/>
            <person name="Crous P.W."/>
            <person name="Fauchery L."/>
            <person name="Girlanda M."/>
            <person name="Hayes R.D."/>
            <person name="Keri Z."/>
            <person name="LaButti K."/>
            <person name="Lipzen A."/>
            <person name="Lombard V."/>
            <person name="Magnuson J."/>
            <person name="Maillard F."/>
            <person name="Murat C."/>
            <person name="Nolan M."/>
            <person name="Ohm R.A."/>
            <person name="Pangilinan J."/>
            <person name="Pereira M.F."/>
            <person name="Perotto S."/>
            <person name="Peter M."/>
            <person name="Pfister S."/>
            <person name="Riley R."/>
            <person name="Sitrit Y."/>
            <person name="Stielow J.B."/>
            <person name="Szollosi G."/>
            <person name="Zifcakova L."/>
            <person name="Stursova M."/>
            <person name="Spatafora J.W."/>
            <person name="Tedersoo L."/>
            <person name="Vaario L.M."/>
            <person name="Yamada A."/>
            <person name="Yan M."/>
            <person name="Wang P."/>
            <person name="Xu J."/>
            <person name="Bruns T."/>
            <person name="Baldrian P."/>
            <person name="Vilgalys R."/>
            <person name="Dunand C."/>
            <person name="Henrissat B."/>
            <person name="Grigoriev I.V."/>
            <person name="Hibbett D."/>
            <person name="Nagy L.G."/>
            <person name="Martin F.M."/>
        </authorList>
    </citation>
    <scope>NUCLEOTIDE SEQUENCE</scope>
    <source>
        <strain evidence="1">UP504</strain>
    </source>
</reference>
<sequence length="122" mass="13569">MTRYAHRRQNFGPDFPDCPPGISELKYAIFVFGKRCMICGASGPLNENTILTHGHAISAFSLGMYLLSSLRWGRSDCFRWAVWDERSCPCKNKWHGLESEFDLSLGLMPGGTVCSSSPGETC</sequence>
<dbReference type="AlphaFoldDB" id="A0A9P6B075"/>
<dbReference type="OrthoDB" id="2322499at2759"/>
<comment type="caution">
    <text evidence="1">The sequence shown here is derived from an EMBL/GenBank/DDBJ whole genome shotgun (WGS) entry which is preliminary data.</text>
</comment>
<gene>
    <name evidence="1" type="ORF">BS47DRAFT_863984</name>
</gene>
<organism evidence="1 2">
    <name type="scientific">Hydnum rufescens UP504</name>
    <dbReference type="NCBI Taxonomy" id="1448309"/>
    <lineage>
        <taxon>Eukaryota</taxon>
        <taxon>Fungi</taxon>
        <taxon>Dikarya</taxon>
        <taxon>Basidiomycota</taxon>
        <taxon>Agaricomycotina</taxon>
        <taxon>Agaricomycetes</taxon>
        <taxon>Cantharellales</taxon>
        <taxon>Hydnaceae</taxon>
        <taxon>Hydnum</taxon>
    </lineage>
</organism>
<dbReference type="EMBL" id="MU128959">
    <property type="protein sequence ID" value="KAF9514590.1"/>
    <property type="molecule type" value="Genomic_DNA"/>
</dbReference>
<evidence type="ECO:0000313" key="2">
    <source>
        <dbReference type="Proteomes" id="UP000886523"/>
    </source>
</evidence>
<keyword evidence="2" id="KW-1185">Reference proteome</keyword>
<name>A0A9P6B075_9AGAM</name>
<proteinExistence type="predicted"/>
<accession>A0A9P6B075</accession>
<protein>
    <submittedName>
        <fullName evidence="1">Uncharacterized protein</fullName>
    </submittedName>
</protein>
<evidence type="ECO:0000313" key="1">
    <source>
        <dbReference type="EMBL" id="KAF9514590.1"/>
    </source>
</evidence>